<comment type="caution">
    <text evidence="1">The sequence shown here is derived from an EMBL/GenBank/DDBJ whole genome shotgun (WGS) entry which is preliminary data.</text>
</comment>
<evidence type="ECO:0000313" key="1">
    <source>
        <dbReference type="EMBL" id="THD85089.1"/>
    </source>
</evidence>
<name>A0A4S3MRG7_9RHOB</name>
<dbReference type="Proteomes" id="UP000309450">
    <property type="component" value="Unassembled WGS sequence"/>
</dbReference>
<gene>
    <name evidence="1" type="ORF">E7811_05050</name>
</gene>
<organism evidence="1 2">
    <name type="scientific">Aliigemmobacter aestuarii</name>
    <dbReference type="NCBI Taxonomy" id="1445661"/>
    <lineage>
        <taxon>Bacteria</taxon>
        <taxon>Pseudomonadati</taxon>
        <taxon>Pseudomonadota</taxon>
        <taxon>Alphaproteobacteria</taxon>
        <taxon>Rhodobacterales</taxon>
        <taxon>Paracoccaceae</taxon>
        <taxon>Aliigemmobacter</taxon>
    </lineage>
</organism>
<dbReference type="RefSeq" id="WP_136393465.1">
    <property type="nucleotide sequence ID" value="NZ_SSND01000001.1"/>
</dbReference>
<evidence type="ECO:0000313" key="2">
    <source>
        <dbReference type="Proteomes" id="UP000309450"/>
    </source>
</evidence>
<dbReference type="OrthoDB" id="7867642at2"/>
<reference evidence="1 2" key="1">
    <citation type="submission" date="2019-04" db="EMBL/GenBank/DDBJ databases">
        <title>Draft genome sequence of Gemmobacter aestuarii sp. nov.</title>
        <authorList>
            <person name="Hameed A."/>
            <person name="Lin S.-Y."/>
            <person name="Shahina M."/>
            <person name="Lai W.-A."/>
            <person name="Young C.-C."/>
        </authorList>
    </citation>
    <scope>NUCLEOTIDE SEQUENCE [LARGE SCALE GENOMIC DNA]</scope>
    <source>
        <strain evidence="1 2">CC-PW-75</strain>
    </source>
</reference>
<proteinExistence type="predicted"/>
<keyword evidence="2" id="KW-1185">Reference proteome</keyword>
<dbReference type="EMBL" id="SSND01000001">
    <property type="protein sequence ID" value="THD85089.1"/>
    <property type="molecule type" value="Genomic_DNA"/>
</dbReference>
<dbReference type="AlphaFoldDB" id="A0A4S3MRG7"/>
<protein>
    <submittedName>
        <fullName evidence="1">Uncharacterized protein</fullName>
    </submittedName>
</protein>
<sequence>MPVAAGIRWIGGAAVAVALTACAPQDIAAKVTDRAAESVVRAAIKGSLSEAQRDTATRCIVTNATAGERNTLARDVGAYAGTLTVANIRTILDRPATQACLSAASLPPIST</sequence>
<accession>A0A4S3MRG7</accession>